<dbReference type="RefSeq" id="WP_085493080.1">
    <property type="nucleotide sequence ID" value="NZ_FXAZ01000001.1"/>
</dbReference>
<dbReference type="PRINTS" id="PR00032">
    <property type="entry name" value="HTHARAC"/>
</dbReference>
<dbReference type="AlphaFoldDB" id="A0A1X7IVJ7"/>
<dbReference type="InterPro" id="IPR014710">
    <property type="entry name" value="RmlC-like_jellyroll"/>
</dbReference>
<dbReference type="InterPro" id="IPR020449">
    <property type="entry name" value="Tscrpt_reg_AraC-type_HTH"/>
</dbReference>
<gene>
    <name evidence="5" type="ORF">SAMN06295960_0871</name>
</gene>
<dbReference type="InterPro" id="IPR018062">
    <property type="entry name" value="HTH_AraC-typ_CS"/>
</dbReference>
<dbReference type="InterPro" id="IPR009057">
    <property type="entry name" value="Homeodomain-like_sf"/>
</dbReference>
<keyword evidence="3" id="KW-0804">Transcription</keyword>
<evidence type="ECO:0000256" key="1">
    <source>
        <dbReference type="ARBA" id="ARBA00023015"/>
    </source>
</evidence>
<dbReference type="InterPro" id="IPR037923">
    <property type="entry name" value="HTH-like"/>
</dbReference>
<dbReference type="EMBL" id="FXAZ01000001">
    <property type="protein sequence ID" value="SMG19103.1"/>
    <property type="molecule type" value="Genomic_DNA"/>
</dbReference>
<evidence type="ECO:0000259" key="4">
    <source>
        <dbReference type="PROSITE" id="PS01124"/>
    </source>
</evidence>
<dbReference type="PANTHER" id="PTHR43280">
    <property type="entry name" value="ARAC-FAMILY TRANSCRIPTIONAL REGULATOR"/>
    <property type="match status" value="1"/>
</dbReference>
<organism evidence="5 6">
    <name type="scientific">Paenibacillus aquistagni</name>
    <dbReference type="NCBI Taxonomy" id="1852522"/>
    <lineage>
        <taxon>Bacteria</taxon>
        <taxon>Bacillati</taxon>
        <taxon>Bacillota</taxon>
        <taxon>Bacilli</taxon>
        <taxon>Bacillales</taxon>
        <taxon>Paenibacillaceae</taxon>
        <taxon>Paenibacillus</taxon>
    </lineage>
</organism>
<dbReference type="Gene3D" id="1.10.10.60">
    <property type="entry name" value="Homeodomain-like"/>
    <property type="match status" value="2"/>
</dbReference>
<dbReference type="GO" id="GO:0043565">
    <property type="term" value="F:sequence-specific DNA binding"/>
    <property type="evidence" value="ECO:0007669"/>
    <property type="project" value="InterPro"/>
</dbReference>
<accession>A0A1X7IVJ7</accession>
<name>A0A1X7IVJ7_9BACL</name>
<dbReference type="Pfam" id="PF02311">
    <property type="entry name" value="AraC_binding"/>
    <property type="match status" value="1"/>
</dbReference>
<evidence type="ECO:0000256" key="2">
    <source>
        <dbReference type="ARBA" id="ARBA00023125"/>
    </source>
</evidence>
<dbReference type="PROSITE" id="PS01124">
    <property type="entry name" value="HTH_ARAC_FAMILY_2"/>
    <property type="match status" value="1"/>
</dbReference>
<dbReference type="SMART" id="SM00342">
    <property type="entry name" value="HTH_ARAC"/>
    <property type="match status" value="1"/>
</dbReference>
<evidence type="ECO:0000313" key="6">
    <source>
        <dbReference type="Proteomes" id="UP000193834"/>
    </source>
</evidence>
<evidence type="ECO:0000256" key="3">
    <source>
        <dbReference type="ARBA" id="ARBA00023163"/>
    </source>
</evidence>
<evidence type="ECO:0000313" key="5">
    <source>
        <dbReference type="EMBL" id="SMG19103.1"/>
    </source>
</evidence>
<dbReference type="SUPFAM" id="SSF46689">
    <property type="entry name" value="Homeodomain-like"/>
    <property type="match status" value="2"/>
</dbReference>
<reference evidence="5 6" key="1">
    <citation type="submission" date="2017-04" db="EMBL/GenBank/DDBJ databases">
        <authorList>
            <person name="Afonso C.L."/>
            <person name="Miller P.J."/>
            <person name="Scott M.A."/>
            <person name="Spackman E."/>
            <person name="Goraichik I."/>
            <person name="Dimitrov K.M."/>
            <person name="Suarez D.L."/>
            <person name="Swayne D.E."/>
        </authorList>
    </citation>
    <scope>NUCLEOTIDE SEQUENCE [LARGE SCALE GENOMIC DNA]</scope>
    <source>
        <strain evidence="5 6">11</strain>
    </source>
</reference>
<keyword evidence="6" id="KW-1185">Reference proteome</keyword>
<dbReference type="InterPro" id="IPR003313">
    <property type="entry name" value="AraC-bd"/>
</dbReference>
<dbReference type="SUPFAM" id="SSF51215">
    <property type="entry name" value="Regulatory protein AraC"/>
    <property type="match status" value="1"/>
</dbReference>
<protein>
    <submittedName>
        <fullName evidence="5">AraC-like ligand binding domain-containing protein</fullName>
    </submittedName>
</protein>
<keyword evidence="2" id="KW-0238">DNA-binding</keyword>
<dbReference type="Gene3D" id="2.60.120.10">
    <property type="entry name" value="Jelly Rolls"/>
    <property type="match status" value="1"/>
</dbReference>
<sequence>MRLSPVMLHSSDMQWTIKRITEQPFAGYYHWHSCCELLLVHQGQGSVIVNHKRYEMEQGMLFLFRPFELHRVHAQITPEHPYVRSIIYVDPNRLEQKLRDFPLLRRFVTKLFQTQNGQSSFSLSAYLPMIDSLFAMLLGNPASFSTLQHEEDAWLCLVQLLRMVQAADQDHEGGTSDRSIKRIKKDSERIMKWMEEHYQEPFDLGVLAKEIHLSKSHLSRVFKQETGSSISSYLLARRLKEACRLLEASECSVEEITRRVGLTNASYFIQTFKKHIGVTPFQYRKKGGR</sequence>
<dbReference type="STRING" id="1852522.SAMN06295960_0871"/>
<dbReference type="InterPro" id="IPR018060">
    <property type="entry name" value="HTH_AraC"/>
</dbReference>
<keyword evidence="1" id="KW-0805">Transcription regulation</keyword>
<dbReference type="OrthoDB" id="9809338at2"/>
<dbReference type="PANTHER" id="PTHR43280:SF28">
    <property type="entry name" value="HTH-TYPE TRANSCRIPTIONAL ACTIVATOR RHAS"/>
    <property type="match status" value="1"/>
</dbReference>
<proteinExistence type="predicted"/>
<dbReference type="Proteomes" id="UP000193834">
    <property type="component" value="Unassembled WGS sequence"/>
</dbReference>
<dbReference type="Pfam" id="PF12833">
    <property type="entry name" value="HTH_18"/>
    <property type="match status" value="1"/>
</dbReference>
<dbReference type="GO" id="GO:0003700">
    <property type="term" value="F:DNA-binding transcription factor activity"/>
    <property type="evidence" value="ECO:0007669"/>
    <property type="project" value="InterPro"/>
</dbReference>
<feature type="domain" description="HTH araC/xylS-type" evidence="4">
    <location>
        <begin position="188"/>
        <end position="286"/>
    </location>
</feature>
<dbReference type="PROSITE" id="PS00041">
    <property type="entry name" value="HTH_ARAC_FAMILY_1"/>
    <property type="match status" value="1"/>
</dbReference>